<accession>A0A177NFM1</accession>
<dbReference type="PANTHER" id="PTHR33271">
    <property type="entry name" value="OS04G0445200 PROTEIN"/>
    <property type="match status" value="1"/>
</dbReference>
<comment type="caution">
    <text evidence="2">The sequence shown here is derived from an EMBL/GenBank/DDBJ whole genome shotgun (WGS) entry which is preliminary data.</text>
</comment>
<evidence type="ECO:0000313" key="3">
    <source>
        <dbReference type="Proteomes" id="UP000078476"/>
    </source>
</evidence>
<name>A0A177NFM1_9GAMM</name>
<organism evidence="2 3">
    <name type="scientific">Methylomonas lenta</name>
    <dbReference type="NCBI Taxonomy" id="980561"/>
    <lineage>
        <taxon>Bacteria</taxon>
        <taxon>Pseudomonadati</taxon>
        <taxon>Pseudomonadota</taxon>
        <taxon>Gammaproteobacteria</taxon>
        <taxon>Methylococcales</taxon>
        <taxon>Methylococcaceae</taxon>
        <taxon>Methylomonas</taxon>
    </lineage>
</organism>
<sequence>MSQIKIEHKPSEERLQELGVSGWAIWEKEVSKFPIDFDETECAYVLDGEILVTPAGGEPVRIVPGDLVVFPAGMDSQWEVVKPLRKHYSYDYPDGV</sequence>
<dbReference type="SUPFAM" id="SSF51182">
    <property type="entry name" value="RmlC-like cupins"/>
    <property type="match status" value="1"/>
</dbReference>
<dbReference type="InterPro" id="IPR011051">
    <property type="entry name" value="RmlC_Cupin_sf"/>
</dbReference>
<dbReference type="STRING" id="980561.A1359_06615"/>
<evidence type="ECO:0000313" key="2">
    <source>
        <dbReference type="EMBL" id="OAI16866.1"/>
    </source>
</evidence>
<dbReference type="EMBL" id="LUUI01000092">
    <property type="protein sequence ID" value="OAI16866.1"/>
    <property type="molecule type" value="Genomic_DNA"/>
</dbReference>
<dbReference type="Gene3D" id="2.60.120.10">
    <property type="entry name" value="Jelly Rolls"/>
    <property type="match status" value="1"/>
</dbReference>
<dbReference type="CDD" id="cd02227">
    <property type="entry name" value="cupin_TM1112-like"/>
    <property type="match status" value="1"/>
</dbReference>
<dbReference type="InterPro" id="IPR008579">
    <property type="entry name" value="UGlyAH_Cupin_dom"/>
</dbReference>
<reference evidence="2 3" key="1">
    <citation type="submission" date="2016-03" db="EMBL/GenBank/DDBJ databases">
        <authorList>
            <person name="Ploux O."/>
        </authorList>
    </citation>
    <scope>NUCLEOTIDE SEQUENCE [LARGE SCALE GENOMIC DNA]</scope>
    <source>
        <strain evidence="2 3">R-45370</strain>
    </source>
</reference>
<dbReference type="OrthoDB" id="9799053at2"/>
<keyword evidence="3" id="KW-1185">Reference proteome</keyword>
<dbReference type="Proteomes" id="UP000078476">
    <property type="component" value="Unassembled WGS sequence"/>
</dbReference>
<gene>
    <name evidence="2" type="ORF">A1359_06615</name>
</gene>
<protein>
    <submittedName>
        <fullName evidence="2">Cupin</fullName>
    </submittedName>
</protein>
<dbReference type="PANTHER" id="PTHR33271:SF22">
    <property type="entry name" value="OS04G0445200 PROTEIN"/>
    <property type="match status" value="1"/>
</dbReference>
<proteinExistence type="predicted"/>
<feature type="domain" description="(S)-ureidoglycine aminohydrolase cupin" evidence="1">
    <location>
        <begin position="16"/>
        <end position="88"/>
    </location>
</feature>
<dbReference type="InterPro" id="IPR014710">
    <property type="entry name" value="RmlC-like_jellyroll"/>
</dbReference>
<evidence type="ECO:0000259" key="1">
    <source>
        <dbReference type="Pfam" id="PF05899"/>
    </source>
</evidence>
<dbReference type="RefSeq" id="WP_066980518.1">
    <property type="nucleotide sequence ID" value="NZ_LUUI01000092.1"/>
</dbReference>
<dbReference type="AlphaFoldDB" id="A0A177NFM1"/>
<dbReference type="Pfam" id="PF05899">
    <property type="entry name" value="Cupin_3"/>
    <property type="match status" value="1"/>
</dbReference>